<evidence type="ECO:0000313" key="3">
    <source>
        <dbReference type="EMBL" id="KAK8759780.1"/>
    </source>
</evidence>
<dbReference type="EMBL" id="JARKHS020032601">
    <property type="protein sequence ID" value="KAK8759780.1"/>
    <property type="molecule type" value="Genomic_DNA"/>
</dbReference>
<feature type="chain" id="PRO_5042929098" description="Secreted protein" evidence="2">
    <location>
        <begin position="36"/>
        <end position="119"/>
    </location>
</feature>
<keyword evidence="1" id="KW-0812">Transmembrane</keyword>
<keyword evidence="2" id="KW-0732">Signal</keyword>
<comment type="caution">
    <text evidence="3">The sequence shown here is derived from an EMBL/GenBank/DDBJ whole genome shotgun (WGS) entry which is preliminary data.</text>
</comment>
<keyword evidence="4" id="KW-1185">Reference proteome</keyword>
<keyword evidence="1" id="KW-1133">Transmembrane helix</keyword>
<evidence type="ECO:0000256" key="1">
    <source>
        <dbReference type="SAM" id="Phobius"/>
    </source>
</evidence>
<accession>A0AAQ4DBE0</accession>
<sequence>MPPQLRRFGGTLPLVLLPLALALVLVLSWRSGAEAHLMPTPWPPFGMPDRPLRWGYLAYGSSFVPCGEWLARLYMRRDKLRDYPYCAYGSRGLYNLRPKPSVHDRIYGRHKGPATDNDD</sequence>
<dbReference type="AlphaFoldDB" id="A0AAQ4DBE0"/>
<protein>
    <recommendedName>
        <fullName evidence="5">Secreted protein</fullName>
    </recommendedName>
</protein>
<feature type="transmembrane region" description="Helical" evidence="1">
    <location>
        <begin position="56"/>
        <end position="75"/>
    </location>
</feature>
<feature type="signal peptide" evidence="2">
    <location>
        <begin position="1"/>
        <end position="35"/>
    </location>
</feature>
<keyword evidence="1" id="KW-0472">Membrane</keyword>
<name>A0AAQ4DBE0_AMBAM</name>
<evidence type="ECO:0000313" key="4">
    <source>
        <dbReference type="Proteomes" id="UP001321473"/>
    </source>
</evidence>
<dbReference type="Proteomes" id="UP001321473">
    <property type="component" value="Unassembled WGS sequence"/>
</dbReference>
<proteinExistence type="predicted"/>
<gene>
    <name evidence="3" type="ORF">V5799_028953</name>
</gene>
<reference evidence="3 4" key="1">
    <citation type="journal article" date="2023" name="Arcadia Sci">
        <title>De novo assembly of a long-read Amblyomma americanum tick genome.</title>
        <authorList>
            <person name="Chou S."/>
            <person name="Poskanzer K.E."/>
            <person name="Rollins M."/>
            <person name="Thuy-Boun P.S."/>
        </authorList>
    </citation>
    <scope>NUCLEOTIDE SEQUENCE [LARGE SCALE GENOMIC DNA]</scope>
    <source>
        <strain evidence="3">F_SG_1</strain>
        <tissue evidence="3">Salivary glands</tissue>
    </source>
</reference>
<evidence type="ECO:0008006" key="5">
    <source>
        <dbReference type="Google" id="ProtNLM"/>
    </source>
</evidence>
<evidence type="ECO:0000256" key="2">
    <source>
        <dbReference type="SAM" id="SignalP"/>
    </source>
</evidence>
<organism evidence="3 4">
    <name type="scientific">Amblyomma americanum</name>
    <name type="common">Lone star tick</name>
    <dbReference type="NCBI Taxonomy" id="6943"/>
    <lineage>
        <taxon>Eukaryota</taxon>
        <taxon>Metazoa</taxon>
        <taxon>Ecdysozoa</taxon>
        <taxon>Arthropoda</taxon>
        <taxon>Chelicerata</taxon>
        <taxon>Arachnida</taxon>
        <taxon>Acari</taxon>
        <taxon>Parasitiformes</taxon>
        <taxon>Ixodida</taxon>
        <taxon>Ixodoidea</taxon>
        <taxon>Ixodidae</taxon>
        <taxon>Amblyomminae</taxon>
        <taxon>Amblyomma</taxon>
    </lineage>
</organism>